<feature type="domain" description="Cytochrome b5 heme-binding" evidence="6">
    <location>
        <begin position="66"/>
        <end position="140"/>
    </location>
</feature>
<dbReference type="PROSITE" id="PS50255">
    <property type="entry name" value="CYTOCHROME_B5_2"/>
    <property type="match status" value="1"/>
</dbReference>
<dbReference type="OrthoDB" id="260519at2759"/>
<dbReference type="GO" id="GO:0046872">
    <property type="term" value="F:metal ion binding"/>
    <property type="evidence" value="ECO:0007669"/>
    <property type="project" value="UniProtKB-UniRule"/>
</dbReference>
<evidence type="ECO:0000256" key="4">
    <source>
        <dbReference type="ARBA" id="ARBA00038168"/>
    </source>
</evidence>
<name>A0A9N8PDW7_9PEZI</name>
<evidence type="ECO:0000313" key="8">
    <source>
        <dbReference type="Proteomes" id="UP000714618"/>
    </source>
</evidence>
<dbReference type="GO" id="GO:0020037">
    <property type="term" value="F:heme binding"/>
    <property type="evidence" value="ECO:0007669"/>
    <property type="project" value="UniProtKB-UniRule"/>
</dbReference>
<evidence type="ECO:0000256" key="3">
    <source>
        <dbReference type="ARBA" id="ARBA00023004"/>
    </source>
</evidence>
<keyword evidence="8" id="KW-1185">Reference proteome</keyword>
<accession>A0A9N8PDW7</accession>
<proteinExistence type="inferred from homology"/>
<protein>
    <recommendedName>
        <fullName evidence="6">Cytochrome b5 heme-binding domain-containing protein</fullName>
    </recommendedName>
</protein>
<evidence type="ECO:0000256" key="2">
    <source>
        <dbReference type="ARBA" id="ARBA00022723"/>
    </source>
</evidence>
<evidence type="ECO:0000256" key="1">
    <source>
        <dbReference type="ARBA" id="ARBA00022617"/>
    </source>
</evidence>
<organism evidence="7 8">
    <name type="scientific">Aureobasidium mustum</name>
    <dbReference type="NCBI Taxonomy" id="2773714"/>
    <lineage>
        <taxon>Eukaryota</taxon>
        <taxon>Fungi</taxon>
        <taxon>Dikarya</taxon>
        <taxon>Ascomycota</taxon>
        <taxon>Pezizomycotina</taxon>
        <taxon>Dothideomycetes</taxon>
        <taxon>Dothideomycetidae</taxon>
        <taxon>Dothideales</taxon>
        <taxon>Saccotheciaceae</taxon>
        <taxon>Aureobasidium</taxon>
    </lineage>
</organism>
<dbReference type="PANTHER" id="PTHR19359">
    <property type="entry name" value="CYTOCHROME B5"/>
    <property type="match status" value="1"/>
</dbReference>
<dbReference type="SMART" id="SM01117">
    <property type="entry name" value="Cyt-b5"/>
    <property type="match status" value="1"/>
</dbReference>
<dbReference type="SUPFAM" id="SSF55856">
    <property type="entry name" value="Cytochrome b5-like heme/steroid binding domain"/>
    <property type="match status" value="1"/>
</dbReference>
<dbReference type="InterPro" id="IPR018506">
    <property type="entry name" value="Cyt_B5_heme-BS"/>
</dbReference>
<keyword evidence="1 5" id="KW-0349">Heme</keyword>
<comment type="caution">
    <text evidence="7">The sequence shown here is derived from an EMBL/GenBank/DDBJ whole genome shotgun (WGS) entry which is preliminary data.</text>
</comment>
<comment type="similarity">
    <text evidence="4 5">Belongs to the cytochrome b5 family.</text>
</comment>
<sequence>MGWLRLNREHAISLSASQDNSTSYDKPALHKDAISSHIEHLHADETETRLYPAVADTLPDDQLPFIPAHTVLNVSSGSSRIWIVIDNIVYDCTDFIFDHPGGSTVIKSFVGKDCSWQFWRFHTREHMKEFGRKLRIGRTEGVKNPFKEPARYVGLRRLGEVDKEWD</sequence>
<keyword evidence="2 5" id="KW-0479">Metal-binding</keyword>
<dbReference type="EMBL" id="CAIJEO010000005">
    <property type="protein sequence ID" value="CAD0092686.1"/>
    <property type="molecule type" value="Genomic_DNA"/>
</dbReference>
<dbReference type="PANTHER" id="PTHR19359:SF95">
    <property type="entry name" value="CYTOCHROME B5 TYPE B"/>
    <property type="match status" value="1"/>
</dbReference>
<dbReference type="InterPro" id="IPR001199">
    <property type="entry name" value="Cyt_B5-like_heme/steroid-bd"/>
</dbReference>
<reference evidence="7" key="1">
    <citation type="submission" date="2020-06" db="EMBL/GenBank/DDBJ databases">
        <authorList>
            <person name="Onetto C."/>
        </authorList>
    </citation>
    <scope>NUCLEOTIDE SEQUENCE</scope>
</reference>
<dbReference type="InterPro" id="IPR036400">
    <property type="entry name" value="Cyt_B5-like_heme/steroid_sf"/>
</dbReference>
<dbReference type="Pfam" id="PF00173">
    <property type="entry name" value="Cyt-b5"/>
    <property type="match status" value="1"/>
</dbReference>
<dbReference type="Gene3D" id="3.10.120.10">
    <property type="entry name" value="Cytochrome b5-like heme/steroid binding domain"/>
    <property type="match status" value="1"/>
</dbReference>
<dbReference type="PROSITE" id="PS00191">
    <property type="entry name" value="CYTOCHROME_B5_1"/>
    <property type="match status" value="1"/>
</dbReference>
<dbReference type="InterPro" id="IPR050668">
    <property type="entry name" value="Cytochrome_b5"/>
</dbReference>
<evidence type="ECO:0000256" key="5">
    <source>
        <dbReference type="RuleBase" id="RU362121"/>
    </source>
</evidence>
<keyword evidence="3 5" id="KW-0408">Iron</keyword>
<dbReference type="Proteomes" id="UP000714618">
    <property type="component" value="Unassembled WGS sequence"/>
</dbReference>
<evidence type="ECO:0000259" key="6">
    <source>
        <dbReference type="PROSITE" id="PS50255"/>
    </source>
</evidence>
<dbReference type="AlphaFoldDB" id="A0A9N8PDW7"/>
<dbReference type="GO" id="GO:0016020">
    <property type="term" value="C:membrane"/>
    <property type="evidence" value="ECO:0007669"/>
    <property type="project" value="TreeGrafter"/>
</dbReference>
<evidence type="ECO:0000313" key="7">
    <source>
        <dbReference type="EMBL" id="CAD0092686.1"/>
    </source>
</evidence>
<gene>
    <name evidence="7" type="ORF">AWRI4233_LOCUS3830</name>
</gene>